<accession>A0A7J5BFL5</accession>
<sequence>MAAGAVALGLTACAPIVDAAHDAGLGYEVDPWVVAHHDDKATFHEGAGDELLNLDATAGLASLEEFQAVGYHHFEATELELHMEYETSVSGESYVSRLFTDMDGYSFDQSHEGGSGETYYLLGDQIKEEIADGKSWVSMPVPDLGLKTDPDASCQLFAVAYMCALVDAWNLTRDNIETVPVQLSRSESGDQHFATAVSYGALSDTGLILREGDLKGFASDEMRDTLVPMHLWVNPDGIITKIEVNGVLKSSSGNQLSMQIGFELTSTSASTDMVPVAAADIPQNDLYRITTQAQLEEFLTKIGSV</sequence>
<gene>
    <name evidence="1" type="ORF">F8O05_02055</name>
</gene>
<reference evidence="1 2" key="1">
    <citation type="submission" date="2019-09" db="EMBL/GenBank/DDBJ databases">
        <title>Phylogeny of genus Pseudoclavibacter and closely related genus.</title>
        <authorList>
            <person name="Li Y."/>
        </authorList>
    </citation>
    <scope>NUCLEOTIDE SEQUENCE [LARGE SCALE GENOMIC DNA]</scope>
    <source>
        <strain evidence="1 2">KCTC 13959</strain>
    </source>
</reference>
<protein>
    <submittedName>
        <fullName evidence="1">Uncharacterized protein</fullName>
    </submittedName>
</protein>
<proteinExistence type="predicted"/>
<organism evidence="1 2">
    <name type="scientific">Gulosibacter chungangensis</name>
    <dbReference type="NCBI Taxonomy" id="979746"/>
    <lineage>
        <taxon>Bacteria</taxon>
        <taxon>Bacillati</taxon>
        <taxon>Actinomycetota</taxon>
        <taxon>Actinomycetes</taxon>
        <taxon>Micrococcales</taxon>
        <taxon>Microbacteriaceae</taxon>
        <taxon>Gulosibacter</taxon>
    </lineage>
</organism>
<dbReference type="OrthoDB" id="5111909at2"/>
<dbReference type="EMBL" id="WBKB01000001">
    <property type="protein sequence ID" value="KAB1645061.1"/>
    <property type="molecule type" value="Genomic_DNA"/>
</dbReference>
<name>A0A7J5BFL5_9MICO</name>
<keyword evidence="2" id="KW-1185">Reference proteome</keyword>
<comment type="caution">
    <text evidence="1">The sequence shown here is derived from an EMBL/GenBank/DDBJ whole genome shotgun (WGS) entry which is preliminary data.</text>
</comment>
<dbReference type="AlphaFoldDB" id="A0A7J5BFL5"/>
<evidence type="ECO:0000313" key="2">
    <source>
        <dbReference type="Proteomes" id="UP000433493"/>
    </source>
</evidence>
<dbReference type="Proteomes" id="UP000433493">
    <property type="component" value="Unassembled WGS sequence"/>
</dbReference>
<dbReference type="RefSeq" id="WP_158051071.1">
    <property type="nucleotide sequence ID" value="NZ_WBKB01000001.1"/>
</dbReference>
<evidence type="ECO:0000313" key="1">
    <source>
        <dbReference type="EMBL" id="KAB1645061.1"/>
    </source>
</evidence>